<sequence>MIKKNRVKKGLVLALIMVSSAFCLTACGKDKKTSGSGSGGENTVTTEAKSVGTPKDTGIIKVLVPDGWKAFDVKDMWAEEENALDPKQLQIYKGAETETDMFGKCGMNINYYPPGTTFVSARSFYDDVKDIDSFEKAGYSWSGYTCSSAGYEYTILEGNKGEEDLQVSIITKAGDNTMSIDDEDVQSILDSIETTPPAK</sequence>
<organism evidence="3 4">
    <name type="scientific">Eubacterium ruminantium</name>
    <dbReference type="NCBI Taxonomy" id="42322"/>
    <lineage>
        <taxon>Bacteria</taxon>
        <taxon>Bacillati</taxon>
        <taxon>Bacillota</taxon>
        <taxon>Clostridia</taxon>
        <taxon>Eubacteriales</taxon>
        <taxon>Eubacteriaceae</taxon>
        <taxon>Eubacterium</taxon>
    </lineage>
</organism>
<dbReference type="AlphaFoldDB" id="A0A1T4PNT3"/>
<feature type="region of interest" description="Disordered" evidence="1">
    <location>
        <begin position="30"/>
        <end position="50"/>
    </location>
</feature>
<gene>
    <name evidence="3" type="ORF">SAMN02745110_02082</name>
</gene>
<dbReference type="OrthoDB" id="2081117at2"/>
<reference evidence="3 4" key="1">
    <citation type="submission" date="2017-02" db="EMBL/GenBank/DDBJ databases">
        <authorList>
            <person name="Peterson S.W."/>
        </authorList>
    </citation>
    <scope>NUCLEOTIDE SEQUENCE [LARGE SCALE GENOMIC DNA]</scope>
    <source>
        <strain evidence="3 4">ATCC 17233</strain>
    </source>
</reference>
<evidence type="ECO:0000256" key="1">
    <source>
        <dbReference type="SAM" id="MobiDB-lite"/>
    </source>
</evidence>
<name>A0A1T4PNT3_9FIRM</name>
<dbReference type="Proteomes" id="UP000189857">
    <property type="component" value="Unassembled WGS sequence"/>
</dbReference>
<keyword evidence="2" id="KW-0732">Signal</keyword>
<evidence type="ECO:0008006" key="5">
    <source>
        <dbReference type="Google" id="ProtNLM"/>
    </source>
</evidence>
<feature type="signal peptide" evidence="2">
    <location>
        <begin position="1"/>
        <end position="25"/>
    </location>
</feature>
<protein>
    <recommendedName>
        <fullName evidence="5">Lipoprotein</fullName>
    </recommendedName>
</protein>
<evidence type="ECO:0000256" key="2">
    <source>
        <dbReference type="SAM" id="SignalP"/>
    </source>
</evidence>
<keyword evidence="4" id="KW-1185">Reference proteome</keyword>
<proteinExistence type="predicted"/>
<dbReference type="EMBL" id="FUXA01000013">
    <property type="protein sequence ID" value="SJZ93240.1"/>
    <property type="molecule type" value="Genomic_DNA"/>
</dbReference>
<evidence type="ECO:0000313" key="4">
    <source>
        <dbReference type="Proteomes" id="UP000189857"/>
    </source>
</evidence>
<feature type="chain" id="PRO_5039654373" description="Lipoprotein" evidence="2">
    <location>
        <begin position="26"/>
        <end position="199"/>
    </location>
</feature>
<evidence type="ECO:0000313" key="3">
    <source>
        <dbReference type="EMBL" id="SJZ93240.1"/>
    </source>
</evidence>
<dbReference type="RefSeq" id="WP_078787887.1">
    <property type="nucleotide sequence ID" value="NZ_FMTO01000012.1"/>
</dbReference>
<accession>A0A1T4PNT3</accession>